<dbReference type="InterPro" id="IPR002052">
    <property type="entry name" value="DNA_methylase_N6_adenine_CS"/>
</dbReference>
<dbReference type="InterPro" id="IPR019874">
    <property type="entry name" value="RF_methyltr_PrmC"/>
</dbReference>
<comment type="caution">
    <text evidence="5">Lacks conserved residue(s) required for the propagation of feature annotation.</text>
</comment>
<dbReference type="Gene3D" id="3.40.50.150">
    <property type="entry name" value="Vaccinia Virus protein VP39"/>
    <property type="match status" value="1"/>
</dbReference>
<dbReference type="EC" id="2.1.1.297" evidence="5"/>
<protein>
    <recommendedName>
        <fullName evidence="5">Release factor glutamine methyltransferase</fullName>
        <shortName evidence="5">RF MTase</shortName>
        <ecNumber evidence="5">2.1.1.297</ecNumber>
    </recommendedName>
    <alternativeName>
        <fullName evidence="5">N5-glutamine methyltransferase PrmC</fullName>
    </alternativeName>
    <alternativeName>
        <fullName evidence="5">Protein-(glutamine-N5) MTase PrmC</fullName>
    </alternativeName>
    <alternativeName>
        <fullName evidence="5">Protein-glutamine N-methyltransferase PrmC</fullName>
    </alternativeName>
</protein>
<comment type="similarity">
    <text evidence="5">Belongs to the protein N5-glutamine methyltransferase family. PrmC subfamily.</text>
</comment>
<dbReference type="EMBL" id="JACHJT010000001">
    <property type="protein sequence ID" value="MBB4933735.1"/>
    <property type="molecule type" value="Genomic_DNA"/>
</dbReference>
<dbReference type="InterPro" id="IPR029063">
    <property type="entry name" value="SAM-dependent_MTases_sf"/>
</dbReference>
<dbReference type="RefSeq" id="WP_184581301.1">
    <property type="nucleotide sequence ID" value="NZ_JACHJT010000001.1"/>
</dbReference>
<dbReference type="NCBIfam" id="TIGR03534">
    <property type="entry name" value="RF_mod_PrmC"/>
    <property type="match status" value="1"/>
</dbReference>
<evidence type="ECO:0000256" key="1">
    <source>
        <dbReference type="ARBA" id="ARBA00022603"/>
    </source>
</evidence>
<dbReference type="HAMAP" id="MF_02126">
    <property type="entry name" value="RF_methyltr_PrmC"/>
    <property type="match status" value="1"/>
</dbReference>
<dbReference type="NCBIfam" id="TIGR00536">
    <property type="entry name" value="hemK_fam"/>
    <property type="match status" value="1"/>
</dbReference>
<dbReference type="Gene3D" id="1.10.8.10">
    <property type="entry name" value="DNA helicase RuvA subunit, C-terminal domain"/>
    <property type="match status" value="1"/>
</dbReference>
<evidence type="ECO:0000256" key="2">
    <source>
        <dbReference type="ARBA" id="ARBA00022679"/>
    </source>
</evidence>
<dbReference type="Pfam" id="PF17827">
    <property type="entry name" value="PrmC_N"/>
    <property type="match status" value="1"/>
</dbReference>
<evidence type="ECO:0000259" key="6">
    <source>
        <dbReference type="Pfam" id="PF05175"/>
    </source>
</evidence>
<keyword evidence="9" id="KW-1185">Reference proteome</keyword>
<organism evidence="8 9">
    <name type="scientific">Lipingzhangella halophila</name>
    <dbReference type="NCBI Taxonomy" id="1783352"/>
    <lineage>
        <taxon>Bacteria</taxon>
        <taxon>Bacillati</taxon>
        <taxon>Actinomycetota</taxon>
        <taxon>Actinomycetes</taxon>
        <taxon>Streptosporangiales</taxon>
        <taxon>Nocardiopsidaceae</taxon>
        <taxon>Lipingzhangella</taxon>
    </lineage>
</organism>
<keyword evidence="3 5" id="KW-0949">S-adenosyl-L-methionine</keyword>
<comment type="catalytic activity">
    <reaction evidence="4 5">
        <text>L-glutaminyl-[peptide chain release factor] + S-adenosyl-L-methionine = N(5)-methyl-L-glutaminyl-[peptide chain release factor] + S-adenosyl-L-homocysteine + H(+)</text>
        <dbReference type="Rhea" id="RHEA:42896"/>
        <dbReference type="Rhea" id="RHEA-COMP:10271"/>
        <dbReference type="Rhea" id="RHEA-COMP:10272"/>
        <dbReference type="ChEBI" id="CHEBI:15378"/>
        <dbReference type="ChEBI" id="CHEBI:30011"/>
        <dbReference type="ChEBI" id="CHEBI:57856"/>
        <dbReference type="ChEBI" id="CHEBI:59789"/>
        <dbReference type="ChEBI" id="CHEBI:61891"/>
        <dbReference type="EC" id="2.1.1.297"/>
    </reaction>
</comment>
<dbReference type="GO" id="GO:0003676">
    <property type="term" value="F:nucleic acid binding"/>
    <property type="evidence" value="ECO:0007669"/>
    <property type="project" value="InterPro"/>
</dbReference>
<feature type="domain" description="Release factor glutamine methyltransferase N-terminal" evidence="7">
    <location>
        <begin position="9"/>
        <end position="72"/>
    </location>
</feature>
<evidence type="ECO:0000256" key="3">
    <source>
        <dbReference type="ARBA" id="ARBA00022691"/>
    </source>
</evidence>
<keyword evidence="2 5" id="KW-0808">Transferase</keyword>
<evidence type="ECO:0000259" key="7">
    <source>
        <dbReference type="Pfam" id="PF17827"/>
    </source>
</evidence>
<name>A0A7W7W5G2_9ACTN</name>
<evidence type="ECO:0000313" key="9">
    <source>
        <dbReference type="Proteomes" id="UP000523007"/>
    </source>
</evidence>
<feature type="binding site" evidence="5">
    <location>
        <begin position="188"/>
        <end position="191"/>
    </location>
    <ligand>
        <name>substrate</name>
    </ligand>
</feature>
<dbReference type="SUPFAM" id="SSF53335">
    <property type="entry name" value="S-adenosyl-L-methionine-dependent methyltransferases"/>
    <property type="match status" value="1"/>
</dbReference>
<sequence length="297" mass="33241">MNFLLDEVARATLRLAEAGVPSPRTDAEELAAFVHGVRRGELHNVVDSDFDALYWECVARRAAREPLQHITGRAYFRYLELRVGPGVFVPRPETEIMVDWAIDTLRAMDVADPLVVDLGTGTGAIAISIAQEVPRSRVHAVESDPEALAWAKRNLDASGHADRVTVHLADMRTALPDLAGRVDLLISNPPYVPTDDAARIPPEVRNHDPAPALWSGRDGLDMIRELEQVGRRLVRPDGVMAIEHGDGQGIDIPRLFPEELGWHDVRNRKDLAHRDRFVVMRRADDWVPGHWERGDRT</sequence>
<dbReference type="GO" id="GO:0102559">
    <property type="term" value="F:peptide chain release factor N(5)-glutamine methyltransferase activity"/>
    <property type="evidence" value="ECO:0007669"/>
    <property type="project" value="UniProtKB-EC"/>
</dbReference>
<dbReference type="PROSITE" id="PS00092">
    <property type="entry name" value="N6_MTASE"/>
    <property type="match status" value="1"/>
</dbReference>
<comment type="function">
    <text evidence="5">Methylates the class 1 translation termination release factors RF1/PrfA and RF2/PrfB on the glutamine residue of the universally conserved GGQ motif.</text>
</comment>
<comment type="caution">
    <text evidence="8">The sequence shown here is derived from an EMBL/GenBank/DDBJ whole genome shotgun (WGS) entry which is preliminary data.</text>
</comment>
<feature type="binding site" evidence="5">
    <location>
        <position position="142"/>
    </location>
    <ligand>
        <name>S-adenosyl-L-methionine</name>
        <dbReference type="ChEBI" id="CHEBI:59789"/>
    </ligand>
</feature>
<dbReference type="AlphaFoldDB" id="A0A7W7W5G2"/>
<feature type="binding site" evidence="5">
    <location>
        <begin position="119"/>
        <end position="123"/>
    </location>
    <ligand>
        <name>S-adenosyl-L-methionine</name>
        <dbReference type="ChEBI" id="CHEBI:59789"/>
    </ligand>
</feature>
<evidence type="ECO:0000313" key="8">
    <source>
        <dbReference type="EMBL" id="MBB4933735.1"/>
    </source>
</evidence>
<dbReference type="InterPro" id="IPR004556">
    <property type="entry name" value="HemK-like"/>
</dbReference>
<proteinExistence type="inferred from homology"/>
<dbReference type="Pfam" id="PF05175">
    <property type="entry name" value="MTS"/>
    <property type="match status" value="1"/>
</dbReference>
<evidence type="ECO:0000256" key="4">
    <source>
        <dbReference type="ARBA" id="ARBA00048391"/>
    </source>
</evidence>
<dbReference type="Proteomes" id="UP000523007">
    <property type="component" value="Unassembled WGS sequence"/>
</dbReference>
<feature type="binding site" evidence="5">
    <location>
        <position position="188"/>
    </location>
    <ligand>
        <name>S-adenosyl-L-methionine</name>
        <dbReference type="ChEBI" id="CHEBI:59789"/>
    </ligand>
</feature>
<evidence type="ECO:0000256" key="5">
    <source>
        <dbReference type="HAMAP-Rule" id="MF_02126"/>
    </source>
</evidence>
<accession>A0A7W7W5G2</accession>
<dbReference type="GO" id="GO:0032259">
    <property type="term" value="P:methylation"/>
    <property type="evidence" value="ECO:0007669"/>
    <property type="project" value="UniProtKB-KW"/>
</dbReference>
<dbReference type="PANTHER" id="PTHR18895">
    <property type="entry name" value="HEMK METHYLTRANSFERASE"/>
    <property type="match status" value="1"/>
</dbReference>
<feature type="domain" description="Methyltransferase small" evidence="6">
    <location>
        <begin position="111"/>
        <end position="192"/>
    </location>
</feature>
<gene>
    <name evidence="5" type="primary">prmC</name>
    <name evidence="8" type="ORF">F4561_004555</name>
</gene>
<dbReference type="InterPro" id="IPR040758">
    <property type="entry name" value="PrmC_N"/>
</dbReference>
<dbReference type="CDD" id="cd02440">
    <property type="entry name" value="AdoMet_MTases"/>
    <property type="match status" value="1"/>
</dbReference>
<dbReference type="InterPro" id="IPR007848">
    <property type="entry name" value="Small_mtfrase_dom"/>
</dbReference>
<dbReference type="InterPro" id="IPR050320">
    <property type="entry name" value="N5-glutamine_MTase"/>
</dbReference>
<dbReference type="PANTHER" id="PTHR18895:SF74">
    <property type="entry name" value="MTRF1L RELEASE FACTOR GLUTAMINE METHYLTRANSFERASE"/>
    <property type="match status" value="1"/>
</dbReference>
<keyword evidence="1 5" id="KW-0489">Methyltransferase</keyword>
<reference evidence="8 9" key="1">
    <citation type="submission" date="2020-08" db="EMBL/GenBank/DDBJ databases">
        <title>Sequencing the genomes of 1000 actinobacteria strains.</title>
        <authorList>
            <person name="Klenk H.-P."/>
        </authorList>
    </citation>
    <scope>NUCLEOTIDE SEQUENCE [LARGE SCALE GENOMIC DNA]</scope>
    <source>
        <strain evidence="8 9">DSM 102030</strain>
    </source>
</reference>